<protein>
    <recommendedName>
        <fullName evidence="4">Peptidase S9 prolyl oligopeptidase catalytic domain-containing protein</fullName>
    </recommendedName>
</protein>
<dbReference type="PANTHER" id="PTHR11731">
    <property type="entry name" value="PROTEASE FAMILY S9B,C DIPEPTIDYL-PEPTIDASE IV-RELATED"/>
    <property type="match status" value="1"/>
</dbReference>
<feature type="non-terminal residue" evidence="5">
    <location>
        <position position="1"/>
    </location>
</feature>
<evidence type="ECO:0000256" key="2">
    <source>
        <dbReference type="ARBA" id="ARBA00022825"/>
    </source>
</evidence>
<keyword evidence="1" id="KW-0031">Aminopeptidase</keyword>
<dbReference type="InterPro" id="IPR001375">
    <property type="entry name" value="Peptidase_S9_cat"/>
</dbReference>
<evidence type="ECO:0000313" key="5">
    <source>
        <dbReference type="EMBL" id="KAK0156766.1"/>
    </source>
</evidence>
<gene>
    <name evidence="5" type="ORF">PV327_011638</name>
</gene>
<evidence type="ECO:0000259" key="4">
    <source>
        <dbReference type="Pfam" id="PF00326"/>
    </source>
</evidence>
<keyword evidence="6" id="KW-1185">Reference proteome</keyword>
<keyword evidence="2" id="KW-0720">Serine protease</keyword>
<keyword evidence="3" id="KW-0325">Glycoprotein</keyword>
<reference evidence="5" key="1">
    <citation type="journal article" date="2023" name="bioRxiv">
        <title>Scaffold-level genome assemblies of two parasitoid biocontrol wasps reveal the parthenogenesis mechanism and an associated novel virus.</title>
        <authorList>
            <person name="Inwood S."/>
            <person name="Skelly J."/>
            <person name="Guhlin J."/>
            <person name="Harrop T."/>
            <person name="Goldson S."/>
            <person name="Dearden P."/>
        </authorList>
    </citation>
    <scope>NUCLEOTIDE SEQUENCE</scope>
    <source>
        <strain evidence="5">Lincoln</strain>
        <tissue evidence="5">Whole body</tissue>
    </source>
</reference>
<dbReference type="EMBL" id="JAQQBR010003199">
    <property type="protein sequence ID" value="KAK0156766.1"/>
    <property type="molecule type" value="Genomic_DNA"/>
</dbReference>
<dbReference type="InterPro" id="IPR050278">
    <property type="entry name" value="Serine_Prot_S9B/DPPIV"/>
</dbReference>
<keyword evidence="1" id="KW-0378">Hydrolase</keyword>
<feature type="non-terminal residue" evidence="5">
    <location>
        <position position="125"/>
    </location>
</feature>
<organism evidence="5 6">
    <name type="scientific">Microctonus hyperodae</name>
    <name type="common">Parasitoid wasp</name>
    <dbReference type="NCBI Taxonomy" id="165561"/>
    <lineage>
        <taxon>Eukaryota</taxon>
        <taxon>Metazoa</taxon>
        <taxon>Ecdysozoa</taxon>
        <taxon>Arthropoda</taxon>
        <taxon>Hexapoda</taxon>
        <taxon>Insecta</taxon>
        <taxon>Pterygota</taxon>
        <taxon>Neoptera</taxon>
        <taxon>Endopterygota</taxon>
        <taxon>Hymenoptera</taxon>
        <taxon>Apocrita</taxon>
        <taxon>Ichneumonoidea</taxon>
        <taxon>Braconidae</taxon>
        <taxon>Euphorinae</taxon>
        <taxon>Microctonus</taxon>
    </lineage>
</organism>
<dbReference type="GO" id="GO:0005886">
    <property type="term" value="C:plasma membrane"/>
    <property type="evidence" value="ECO:0007669"/>
    <property type="project" value="TreeGrafter"/>
</dbReference>
<evidence type="ECO:0000256" key="1">
    <source>
        <dbReference type="ARBA" id="ARBA00022438"/>
    </source>
</evidence>
<comment type="caution">
    <text evidence="5">The sequence shown here is derived from an EMBL/GenBank/DDBJ whole genome shotgun (WGS) entry which is preliminary data.</text>
</comment>
<dbReference type="Pfam" id="PF00326">
    <property type="entry name" value="Peptidase_S9"/>
    <property type="match status" value="1"/>
</dbReference>
<proteinExistence type="predicted"/>
<feature type="domain" description="Peptidase S9 prolyl oligopeptidase catalytic" evidence="4">
    <location>
        <begin position="5"/>
        <end position="123"/>
    </location>
</feature>
<dbReference type="Gene3D" id="3.40.50.1820">
    <property type="entry name" value="alpha/beta hydrolase"/>
    <property type="match status" value="1"/>
</dbReference>
<dbReference type="InterPro" id="IPR029058">
    <property type="entry name" value="AB_hydrolase_fold"/>
</dbReference>
<dbReference type="PANTHER" id="PTHR11731:SF200">
    <property type="entry name" value="DIPEPTIDYL PEPTIDASE 10, ISOFORM B"/>
    <property type="match status" value="1"/>
</dbReference>
<evidence type="ECO:0000313" key="6">
    <source>
        <dbReference type="Proteomes" id="UP001168972"/>
    </source>
</evidence>
<name>A0AA39EXA9_MICHY</name>
<dbReference type="SUPFAM" id="SSF53474">
    <property type="entry name" value="alpha/beta-Hydrolases"/>
    <property type="match status" value="1"/>
</dbReference>
<dbReference type="GO" id="GO:0004177">
    <property type="term" value="F:aminopeptidase activity"/>
    <property type="evidence" value="ECO:0007669"/>
    <property type="project" value="UniProtKB-KW"/>
</dbReference>
<evidence type="ECO:0000256" key="3">
    <source>
        <dbReference type="ARBA" id="ARBA00023180"/>
    </source>
</evidence>
<dbReference type="GO" id="GO:0006508">
    <property type="term" value="P:proteolysis"/>
    <property type="evidence" value="ECO:0007669"/>
    <property type="project" value="InterPro"/>
</dbReference>
<sequence length="125" mass="14144">SHLHKDLPFIDKTRTAIWGWSYGGYAAGMSLAMDTKSTFKCGMSVAPVTDWTLYDSIYTERFMGLPTLGDNVGGYEQGQLLNKAENIKSNSYYLIHGTLDDNVHYQQSLLLAKILEENDILFRQQ</sequence>
<accession>A0AA39EXA9</accession>
<dbReference type="GO" id="GO:0008239">
    <property type="term" value="F:dipeptidyl-peptidase activity"/>
    <property type="evidence" value="ECO:0007669"/>
    <property type="project" value="TreeGrafter"/>
</dbReference>
<reference evidence="5" key="2">
    <citation type="submission" date="2023-03" db="EMBL/GenBank/DDBJ databases">
        <authorList>
            <person name="Inwood S.N."/>
            <person name="Skelly J.G."/>
            <person name="Guhlin J."/>
            <person name="Harrop T.W.R."/>
            <person name="Goldson S.G."/>
            <person name="Dearden P.K."/>
        </authorList>
    </citation>
    <scope>NUCLEOTIDE SEQUENCE</scope>
    <source>
        <strain evidence="5">Lincoln</strain>
        <tissue evidence="5">Whole body</tissue>
    </source>
</reference>
<keyword evidence="1" id="KW-0645">Protease</keyword>
<dbReference type="Proteomes" id="UP001168972">
    <property type="component" value="Unassembled WGS sequence"/>
</dbReference>
<dbReference type="AlphaFoldDB" id="A0AA39EXA9"/>
<dbReference type="GO" id="GO:0008236">
    <property type="term" value="F:serine-type peptidase activity"/>
    <property type="evidence" value="ECO:0007669"/>
    <property type="project" value="UniProtKB-KW"/>
</dbReference>